<dbReference type="PANTHER" id="PTHR46060">
    <property type="entry name" value="MARINER MOS1 TRANSPOSASE-LIKE PROTEIN"/>
    <property type="match status" value="1"/>
</dbReference>
<dbReference type="Pfam" id="PF21787">
    <property type="entry name" value="TNP-like_RNaseH_N"/>
    <property type="match status" value="1"/>
</dbReference>
<evidence type="ECO:0008006" key="5">
    <source>
        <dbReference type="Google" id="ProtNLM"/>
    </source>
</evidence>
<dbReference type="Gene3D" id="1.10.10.1450">
    <property type="match status" value="1"/>
</dbReference>
<evidence type="ECO:0000259" key="2">
    <source>
        <dbReference type="Pfam" id="PF21787"/>
    </source>
</evidence>
<keyword evidence="4" id="KW-1185">Reference proteome</keyword>
<evidence type="ECO:0000259" key="1">
    <source>
        <dbReference type="Pfam" id="PF13358"/>
    </source>
</evidence>
<feature type="domain" description="Transposable element P transposase-like RNase H" evidence="2">
    <location>
        <begin position="292"/>
        <end position="359"/>
    </location>
</feature>
<gene>
    <name evidence="3" type="ORF">ANN_19290</name>
</gene>
<evidence type="ECO:0000313" key="3">
    <source>
        <dbReference type="EMBL" id="KAJ4430699.1"/>
    </source>
</evidence>
<dbReference type="EMBL" id="JAJSOF020000031">
    <property type="protein sequence ID" value="KAJ4430699.1"/>
    <property type="molecule type" value="Genomic_DNA"/>
</dbReference>
<name>A0ABQ8SA18_PERAM</name>
<proteinExistence type="predicted"/>
<dbReference type="Gene3D" id="3.30.420.10">
    <property type="entry name" value="Ribonuclease H-like superfamily/Ribonuclease H"/>
    <property type="match status" value="1"/>
</dbReference>
<reference evidence="3 4" key="1">
    <citation type="journal article" date="2022" name="Allergy">
        <title>Genome assembly and annotation of Periplaneta americana reveal a comprehensive cockroach allergen profile.</title>
        <authorList>
            <person name="Wang L."/>
            <person name="Xiong Q."/>
            <person name="Saelim N."/>
            <person name="Wang L."/>
            <person name="Nong W."/>
            <person name="Wan A.T."/>
            <person name="Shi M."/>
            <person name="Liu X."/>
            <person name="Cao Q."/>
            <person name="Hui J.H.L."/>
            <person name="Sookrung N."/>
            <person name="Leung T.F."/>
            <person name="Tungtrongchitr A."/>
            <person name="Tsui S.K.W."/>
        </authorList>
    </citation>
    <scope>NUCLEOTIDE SEQUENCE [LARGE SCALE GENOMIC DNA]</scope>
    <source>
        <strain evidence="3">PWHHKU_190912</strain>
    </source>
</reference>
<comment type="caution">
    <text evidence="3">The sequence shown here is derived from an EMBL/GenBank/DDBJ whole genome shotgun (WGS) entry which is preliminary data.</text>
</comment>
<dbReference type="InterPro" id="IPR036397">
    <property type="entry name" value="RNaseH_sf"/>
</dbReference>
<evidence type="ECO:0000313" key="4">
    <source>
        <dbReference type="Proteomes" id="UP001148838"/>
    </source>
</evidence>
<accession>A0ABQ8SA18</accession>
<sequence>MTTFTKLEQRSWIKIEVTRGRSAQECFQGLREACGDAALPYRTVAQWVKAFRKGRDAVQDNLHIGRPRMEGNTVQLLASLMDADRRWTARSSRPKKVRPTQSAVKVMFIVVYDIAGVILHHTVPPRQTAIADYYCRFLQHHLRPALRRKRRHLVVQNPIILHDNARSHTAAAVKDLLRRWQWEILEHPPYSPDMSPCDYDLFTKVKEPLRGTRYNTRDELICAIGWSIQNINKDGRANCVRRLPNICQKDAATSIAQLAKVLASDPELHSDAGSIPTWVSQRFSPTERRMSDLFDGFVEFGPYESQNQTESGELKPANQALVFMIRGLQTNYKQIIGYFLPNNSTPGDVLKDLLSEAIREPMKGLDRPAGCWSHAHMPKQRWTIIQPEWRYRVVSTMIPQPL</sequence>
<organism evidence="3 4">
    <name type="scientific">Periplaneta americana</name>
    <name type="common">American cockroach</name>
    <name type="synonym">Blatta americana</name>
    <dbReference type="NCBI Taxonomy" id="6978"/>
    <lineage>
        <taxon>Eukaryota</taxon>
        <taxon>Metazoa</taxon>
        <taxon>Ecdysozoa</taxon>
        <taxon>Arthropoda</taxon>
        <taxon>Hexapoda</taxon>
        <taxon>Insecta</taxon>
        <taxon>Pterygota</taxon>
        <taxon>Neoptera</taxon>
        <taxon>Polyneoptera</taxon>
        <taxon>Dictyoptera</taxon>
        <taxon>Blattodea</taxon>
        <taxon>Blattoidea</taxon>
        <taxon>Blattidae</taxon>
        <taxon>Blattinae</taxon>
        <taxon>Periplaneta</taxon>
    </lineage>
</organism>
<dbReference type="InterPro" id="IPR052709">
    <property type="entry name" value="Transposase-MT_Hybrid"/>
</dbReference>
<protein>
    <recommendedName>
        <fullName evidence="5">Mos1 transposase HTH domain-containing protein</fullName>
    </recommendedName>
</protein>
<feature type="domain" description="Tc1-like transposase DDE" evidence="1">
    <location>
        <begin position="85"/>
        <end position="220"/>
    </location>
</feature>
<dbReference type="Pfam" id="PF13358">
    <property type="entry name" value="DDE_3"/>
    <property type="match status" value="1"/>
</dbReference>
<dbReference type="InterPro" id="IPR038717">
    <property type="entry name" value="Tc1-like_DDE_dom"/>
</dbReference>
<dbReference type="PANTHER" id="PTHR46060:SF1">
    <property type="entry name" value="MARINER MOS1 TRANSPOSASE-LIKE PROTEIN"/>
    <property type="match status" value="1"/>
</dbReference>
<dbReference type="InterPro" id="IPR048365">
    <property type="entry name" value="TNP-like_RNaseH_N"/>
</dbReference>
<dbReference type="Proteomes" id="UP001148838">
    <property type="component" value="Unassembled WGS sequence"/>
</dbReference>